<evidence type="ECO:0000256" key="2">
    <source>
        <dbReference type="ARBA" id="ARBA00023015"/>
    </source>
</evidence>
<dbReference type="PANTHER" id="PTHR30346">
    <property type="entry name" value="TRANSCRIPTIONAL DUAL REGULATOR HCAR-RELATED"/>
    <property type="match status" value="1"/>
</dbReference>
<comment type="similarity">
    <text evidence="1">Belongs to the LysR transcriptional regulatory family.</text>
</comment>
<evidence type="ECO:0000313" key="6">
    <source>
        <dbReference type="EMBL" id="TRY19640.1"/>
    </source>
</evidence>
<dbReference type="EMBL" id="VKKG01000001">
    <property type="protein sequence ID" value="TRY19640.1"/>
    <property type="molecule type" value="Genomic_DNA"/>
</dbReference>
<evidence type="ECO:0000256" key="1">
    <source>
        <dbReference type="ARBA" id="ARBA00009437"/>
    </source>
</evidence>
<dbReference type="Proteomes" id="UP000317638">
    <property type="component" value="Unassembled WGS sequence"/>
</dbReference>
<gene>
    <name evidence="6" type="ORF">FOJ82_01730</name>
</gene>
<dbReference type="Gene3D" id="1.10.10.10">
    <property type="entry name" value="Winged helix-like DNA-binding domain superfamily/Winged helix DNA-binding domain"/>
    <property type="match status" value="1"/>
</dbReference>
<keyword evidence="2" id="KW-0805">Transcription regulation</keyword>
<name>A0A553K4K5_9ACTN</name>
<keyword evidence="3" id="KW-0238">DNA-binding</keyword>
<protein>
    <submittedName>
        <fullName evidence="6">LysR family transcriptional regulator</fullName>
    </submittedName>
</protein>
<dbReference type="PANTHER" id="PTHR30346:SF30">
    <property type="entry name" value="SMALL NEUTRAL PROTEASE REGULATORY PROTEIN"/>
    <property type="match status" value="1"/>
</dbReference>
<dbReference type="PROSITE" id="PS50931">
    <property type="entry name" value="HTH_LYSR"/>
    <property type="match status" value="1"/>
</dbReference>
<dbReference type="Gene3D" id="3.40.190.290">
    <property type="match status" value="1"/>
</dbReference>
<sequence length="294" mass="30940">MELQQLRYVLAIARTGSFTRAAGECFVVQSALSHQIKVLERELGLTLFARTSRRVELTAAGEAFLPGARACLEAAERAVVDAAAAAGHVRGRLVIGLIPTVTAVDVPAALSRFRAAHPEVGVSVRGGGSTRSIELIRAGEMDVAFLGLAASDPPKGVARRQLRRARLVAVLPEGHRLAPRRRLRLADLADEAFADFPAGTPGRAQSDGGFAAAGLHREVAFEAMAVDLVLDLIRAGLAIALLPPGVVPEGEGLVTVAVADGPERVEYLAWSDFNPSPAARAFIEVLGEGAPDER</sequence>
<evidence type="ECO:0000256" key="3">
    <source>
        <dbReference type="ARBA" id="ARBA00023125"/>
    </source>
</evidence>
<dbReference type="FunFam" id="1.10.10.10:FF:000001">
    <property type="entry name" value="LysR family transcriptional regulator"/>
    <property type="match status" value="1"/>
</dbReference>
<reference evidence="6 7" key="1">
    <citation type="submission" date="2019-07" db="EMBL/GenBank/DDBJ databases">
        <authorList>
            <person name="Zhou L.-Y."/>
        </authorList>
    </citation>
    <scope>NUCLEOTIDE SEQUENCE [LARGE SCALE GENOMIC DNA]</scope>
    <source>
        <strain evidence="6 7">YIM 101269</strain>
    </source>
</reference>
<dbReference type="Pfam" id="PF00126">
    <property type="entry name" value="HTH_1"/>
    <property type="match status" value="1"/>
</dbReference>
<dbReference type="InterPro" id="IPR036390">
    <property type="entry name" value="WH_DNA-bd_sf"/>
</dbReference>
<organism evidence="6 7">
    <name type="scientific">Tessaracoccus rhinocerotis</name>
    <dbReference type="NCBI Taxonomy" id="1689449"/>
    <lineage>
        <taxon>Bacteria</taxon>
        <taxon>Bacillati</taxon>
        <taxon>Actinomycetota</taxon>
        <taxon>Actinomycetes</taxon>
        <taxon>Propionibacteriales</taxon>
        <taxon>Propionibacteriaceae</taxon>
        <taxon>Tessaracoccus</taxon>
    </lineage>
</organism>
<dbReference type="AlphaFoldDB" id="A0A553K4K5"/>
<dbReference type="GO" id="GO:0003677">
    <property type="term" value="F:DNA binding"/>
    <property type="evidence" value="ECO:0007669"/>
    <property type="project" value="UniProtKB-KW"/>
</dbReference>
<dbReference type="CDD" id="cd08436">
    <property type="entry name" value="PBP2_LTTR_like_3"/>
    <property type="match status" value="1"/>
</dbReference>
<accession>A0A553K4K5</accession>
<comment type="caution">
    <text evidence="6">The sequence shown here is derived from an EMBL/GenBank/DDBJ whole genome shotgun (WGS) entry which is preliminary data.</text>
</comment>
<dbReference type="RefSeq" id="WP_143936726.1">
    <property type="nucleotide sequence ID" value="NZ_VKKG01000001.1"/>
</dbReference>
<dbReference type="InterPro" id="IPR005119">
    <property type="entry name" value="LysR_subst-bd"/>
</dbReference>
<keyword evidence="7" id="KW-1185">Reference proteome</keyword>
<keyword evidence="4" id="KW-0804">Transcription</keyword>
<dbReference type="SUPFAM" id="SSF46785">
    <property type="entry name" value="Winged helix' DNA-binding domain"/>
    <property type="match status" value="1"/>
</dbReference>
<evidence type="ECO:0000259" key="5">
    <source>
        <dbReference type="PROSITE" id="PS50931"/>
    </source>
</evidence>
<evidence type="ECO:0000256" key="4">
    <source>
        <dbReference type="ARBA" id="ARBA00023163"/>
    </source>
</evidence>
<dbReference type="InterPro" id="IPR000847">
    <property type="entry name" value="LysR_HTH_N"/>
</dbReference>
<evidence type="ECO:0000313" key="7">
    <source>
        <dbReference type="Proteomes" id="UP000317638"/>
    </source>
</evidence>
<dbReference type="OrthoDB" id="3181812at2"/>
<proteinExistence type="inferred from homology"/>
<dbReference type="InterPro" id="IPR036388">
    <property type="entry name" value="WH-like_DNA-bd_sf"/>
</dbReference>
<feature type="domain" description="HTH lysR-type" evidence="5">
    <location>
        <begin position="1"/>
        <end position="58"/>
    </location>
</feature>
<dbReference type="GO" id="GO:0003700">
    <property type="term" value="F:DNA-binding transcription factor activity"/>
    <property type="evidence" value="ECO:0007669"/>
    <property type="project" value="InterPro"/>
</dbReference>
<dbReference type="SUPFAM" id="SSF53850">
    <property type="entry name" value="Periplasmic binding protein-like II"/>
    <property type="match status" value="1"/>
</dbReference>
<dbReference type="GO" id="GO:0032993">
    <property type="term" value="C:protein-DNA complex"/>
    <property type="evidence" value="ECO:0007669"/>
    <property type="project" value="TreeGrafter"/>
</dbReference>
<dbReference type="PRINTS" id="PR00039">
    <property type="entry name" value="HTHLYSR"/>
</dbReference>
<dbReference type="Pfam" id="PF03466">
    <property type="entry name" value="LysR_substrate"/>
    <property type="match status" value="1"/>
</dbReference>